<dbReference type="AlphaFoldDB" id="A0A699XBU4"/>
<feature type="non-terminal residue" evidence="1">
    <location>
        <position position="1"/>
    </location>
</feature>
<protein>
    <submittedName>
        <fullName evidence="1">Uncharacterized protein</fullName>
    </submittedName>
</protein>
<reference evidence="1" key="1">
    <citation type="journal article" date="2019" name="Sci. Rep.">
        <title>Draft genome of Tanacetum cinerariifolium, the natural source of mosquito coil.</title>
        <authorList>
            <person name="Yamashiro T."/>
            <person name="Shiraishi A."/>
            <person name="Satake H."/>
            <person name="Nakayama K."/>
        </authorList>
    </citation>
    <scope>NUCLEOTIDE SEQUENCE</scope>
</reference>
<proteinExistence type="predicted"/>
<comment type="caution">
    <text evidence="1">The sequence shown here is derived from an EMBL/GenBank/DDBJ whole genome shotgun (WGS) entry which is preliminary data.</text>
</comment>
<name>A0A699XBU4_TANCI</name>
<sequence length="60" mass="6599">WPGNSIGAFGTGNDGRTTHLLNNGVRSVRIYHYRWVGGGVRDNRMRTVRIDDNSGVAVLS</sequence>
<evidence type="ECO:0000313" key="1">
    <source>
        <dbReference type="EMBL" id="GFD54281.1"/>
    </source>
</evidence>
<dbReference type="EMBL" id="BKCJ011804050">
    <property type="protein sequence ID" value="GFD54281.1"/>
    <property type="molecule type" value="Genomic_DNA"/>
</dbReference>
<organism evidence="1">
    <name type="scientific">Tanacetum cinerariifolium</name>
    <name type="common">Dalmatian daisy</name>
    <name type="synonym">Chrysanthemum cinerariifolium</name>
    <dbReference type="NCBI Taxonomy" id="118510"/>
    <lineage>
        <taxon>Eukaryota</taxon>
        <taxon>Viridiplantae</taxon>
        <taxon>Streptophyta</taxon>
        <taxon>Embryophyta</taxon>
        <taxon>Tracheophyta</taxon>
        <taxon>Spermatophyta</taxon>
        <taxon>Magnoliopsida</taxon>
        <taxon>eudicotyledons</taxon>
        <taxon>Gunneridae</taxon>
        <taxon>Pentapetalae</taxon>
        <taxon>asterids</taxon>
        <taxon>campanulids</taxon>
        <taxon>Asterales</taxon>
        <taxon>Asteraceae</taxon>
        <taxon>Asteroideae</taxon>
        <taxon>Anthemideae</taxon>
        <taxon>Anthemidinae</taxon>
        <taxon>Tanacetum</taxon>
    </lineage>
</organism>
<gene>
    <name evidence="1" type="ORF">Tci_926250</name>
</gene>
<accession>A0A699XBU4</accession>